<dbReference type="CDD" id="cd17003">
    <property type="entry name" value="CID_Rtt103"/>
    <property type="match status" value="1"/>
</dbReference>
<evidence type="ECO:0000256" key="1">
    <source>
        <dbReference type="SAM" id="Coils"/>
    </source>
</evidence>
<dbReference type="InterPro" id="IPR006569">
    <property type="entry name" value="CID_dom"/>
</dbReference>
<dbReference type="OMA" id="LWMQRLK"/>
<dbReference type="InterPro" id="IPR008942">
    <property type="entry name" value="ENTH_VHS"/>
</dbReference>
<dbReference type="PANTHER" id="PTHR12460">
    <property type="entry name" value="CYCLIN-DEPENDENT KINASE INHIBITOR-RELATED PROTEIN"/>
    <property type="match status" value="1"/>
</dbReference>
<organism evidence="4 5">
    <name type="scientific">Pseudallescheria apiosperma</name>
    <name type="common">Scedosporium apiospermum</name>
    <dbReference type="NCBI Taxonomy" id="563466"/>
    <lineage>
        <taxon>Eukaryota</taxon>
        <taxon>Fungi</taxon>
        <taxon>Dikarya</taxon>
        <taxon>Ascomycota</taxon>
        <taxon>Pezizomycotina</taxon>
        <taxon>Sordariomycetes</taxon>
        <taxon>Hypocreomycetidae</taxon>
        <taxon>Microascales</taxon>
        <taxon>Microascaceae</taxon>
        <taxon>Scedosporium</taxon>
    </lineage>
</organism>
<keyword evidence="1" id="KW-0175">Coiled coil</keyword>
<accession>A0A084GH98</accession>
<dbReference type="RefSeq" id="XP_016646509.1">
    <property type="nucleotide sequence ID" value="XM_016783309.1"/>
</dbReference>
<dbReference type="PANTHER" id="PTHR12460:SF0">
    <property type="entry name" value="CID DOMAIN-CONTAINING PROTEIN-RELATED"/>
    <property type="match status" value="1"/>
</dbReference>
<feature type="region of interest" description="Disordered" evidence="2">
    <location>
        <begin position="278"/>
        <end position="345"/>
    </location>
</feature>
<dbReference type="AlphaFoldDB" id="A0A084GH98"/>
<feature type="compositionally biased region" description="Acidic residues" evidence="2">
    <location>
        <begin position="377"/>
        <end position="390"/>
    </location>
</feature>
<dbReference type="OrthoDB" id="10069473at2759"/>
<reference evidence="4 5" key="1">
    <citation type="journal article" date="2014" name="Genome Announc.">
        <title>Draft genome sequence of the pathogenic fungus Scedosporium apiospermum.</title>
        <authorList>
            <person name="Vandeputte P."/>
            <person name="Ghamrawi S."/>
            <person name="Rechenmann M."/>
            <person name="Iltis A."/>
            <person name="Giraud S."/>
            <person name="Fleury M."/>
            <person name="Thornton C."/>
            <person name="Delhaes L."/>
            <person name="Meyer W."/>
            <person name="Papon N."/>
            <person name="Bouchara J.P."/>
        </authorList>
    </citation>
    <scope>NUCLEOTIDE SEQUENCE [LARGE SCALE GENOMIC DNA]</scope>
    <source>
        <strain evidence="4 5">IHEM 14462</strain>
    </source>
</reference>
<gene>
    <name evidence="4" type="ORF">SAPIO_CDS0557</name>
</gene>
<dbReference type="KEGG" id="sapo:SAPIO_CDS0557"/>
<proteinExistence type="predicted"/>
<feature type="region of interest" description="Disordered" evidence="2">
    <location>
        <begin position="362"/>
        <end position="390"/>
    </location>
</feature>
<dbReference type="Proteomes" id="UP000028545">
    <property type="component" value="Unassembled WGS sequence"/>
</dbReference>
<sequence>MAYNDDAVLAKLSAVNESHDSISSSAQWILFHRRHATRTVELWFNRLKSSSSTKRLSLVYLANELAQQSKIRNKMDFIEAFSPVLPEAIAIAYKGAPSEVQGKIKRVIDVWRDRRVFEDAIQEAIDARIADLDKLKGANAFGGPSPFGSAASVAAVVPSELSNLVTHYQGSVKHQSPAKTAFATANQDYLKLTDPSAPPPSAPVYAARLNGLLKVLASAEGAVAESVKARKGLIEELEKLLDASKATLASEEKQLQELGGRKREIEQKKQEVETSIMRGLSTSGDSGISPAGDRPASHTPPEPDRPEVEALTPPSVKDEPELPEGASDFASPSAHQGPGFQHGVAPGIEMLSHLASQYQSLPLATNGSNKRRRLDGDDFPDLGGDEEIDADVAEMLRKDNAGP</sequence>
<protein>
    <submittedName>
        <fullName evidence="4">Duf618 domain protein</fullName>
    </submittedName>
</protein>
<feature type="domain" description="CID" evidence="3">
    <location>
        <begin position="1"/>
        <end position="133"/>
    </location>
</feature>
<dbReference type="InterPro" id="IPR047883">
    <property type="entry name" value="Rtt103-like_CID"/>
</dbReference>
<evidence type="ECO:0000313" key="4">
    <source>
        <dbReference type="EMBL" id="KEZ46710.1"/>
    </source>
</evidence>
<evidence type="ECO:0000259" key="3">
    <source>
        <dbReference type="PROSITE" id="PS51391"/>
    </source>
</evidence>
<evidence type="ECO:0000256" key="2">
    <source>
        <dbReference type="SAM" id="MobiDB-lite"/>
    </source>
</evidence>
<dbReference type="PROSITE" id="PS51391">
    <property type="entry name" value="CID"/>
    <property type="match status" value="1"/>
</dbReference>
<dbReference type="HOGENOM" id="CLU_042070_0_0_1"/>
<dbReference type="EMBL" id="JOWA01000022">
    <property type="protein sequence ID" value="KEZ46710.1"/>
    <property type="molecule type" value="Genomic_DNA"/>
</dbReference>
<dbReference type="GeneID" id="27718709"/>
<dbReference type="GO" id="GO:0031124">
    <property type="term" value="P:mRNA 3'-end processing"/>
    <property type="evidence" value="ECO:0007669"/>
    <property type="project" value="InterPro"/>
</dbReference>
<dbReference type="Pfam" id="PF04818">
    <property type="entry name" value="CID"/>
    <property type="match status" value="1"/>
</dbReference>
<evidence type="ECO:0000313" key="5">
    <source>
        <dbReference type="Proteomes" id="UP000028545"/>
    </source>
</evidence>
<name>A0A084GH98_PSEDA</name>
<dbReference type="Gene3D" id="1.25.40.90">
    <property type="match status" value="1"/>
</dbReference>
<feature type="coiled-coil region" evidence="1">
    <location>
        <begin position="234"/>
        <end position="275"/>
    </location>
</feature>
<comment type="caution">
    <text evidence="4">The sequence shown here is derived from an EMBL/GenBank/DDBJ whole genome shotgun (WGS) entry which is preliminary data.</text>
</comment>
<dbReference type="SUPFAM" id="SSF48464">
    <property type="entry name" value="ENTH/VHS domain"/>
    <property type="match status" value="1"/>
</dbReference>
<dbReference type="SMART" id="SM00582">
    <property type="entry name" value="RPR"/>
    <property type="match status" value="1"/>
</dbReference>
<keyword evidence="5" id="KW-1185">Reference proteome</keyword>
<dbReference type="VEuPathDB" id="FungiDB:SAPIO_CDS0557"/>
<dbReference type="GO" id="GO:0099122">
    <property type="term" value="F:RNA polymerase II C-terminal domain binding"/>
    <property type="evidence" value="ECO:0007669"/>
    <property type="project" value="InterPro"/>
</dbReference>